<dbReference type="Pfam" id="PF22939">
    <property type="entry name" value="WHD_GPIID"/>
    <property type="match status" value="1"/>
</dbReference>
<evidence type="ECO:0000256" key="2">
    <source>
        <dbReference type="PROSITE-ProRule" id="PRU00023"/>
    </source>
</evidence>
<comment type="caution">
    <text evidence="5">The sequence shown here is derived from an EMBL/GenBank/DDBJ whole genome shotgun (WGS) entry which is preliminary data.</text>
</comment>
<dbReference type="Gene3D" id="1.25.40.20">
    <property type="entry name" value="Ankyrin repeat-containing domain"/>
    <property type="match status" value="1"/>
</dbReference>
<dbReference type="PROSITE" id="PS50088">
    <property type="entry name" value="ANK_REPEAT"/>
    <property type="match status" value="5"/>
</dbReference>
<keyword evidence="6" id="KW-1185">Reference proteome</keyword>
<dbReference type="InterPro" id="IPR056884">
    <property type="entry name" value="NPHP3-like_N"/>
</dbReference>
<dbReference type="InterPro" id="IPR027417">
    <property type="entry name" value="P-loop_NTPase"/>
</dbReference>
<proteinExistence type="predicted"/>
<dbReference type="InterPro" id="IPR036770">
    <property type="entry name" value="Ankyrin_rpt-contain_sf"/>
</dbReference>
<reference evidence="5" key="1">
    <citation type="submission" date="2023-06" db="EMBL/GenBank/DDBJ databases">
        <title>Genome-scale phylogeny and comparative genomics of the fungal order Sordariales.</title>
        <authorList>
            <consortium name="Lawrence Berkeley National Laboratory"/>
            <person name="Hensen N."/>
            <person name="Bonometti L."/>
            <person name="Westerberg I."/>
            <person name="Brannstrom I.O."/>
            <person name="Guillou S."/>
            <person name="Cros-Aarteil S."/>
            <person name="Calhoun S."/>
            <person name="Haridas S."/>
            <person name="Kuo A."/>
            <person name="Mondo S."/>
            <person name="Pangilinan J."/>
            <person name="Riley R."/>
            <person name="LaButti K."/>
            <person name="Andreopoulos B."/>
            <person name="Lipzen A."/>
            <person name="Chen C."/>
            <person name="Yanf M."/>
            <person name="Daum C."/>
            <person name="Ng V."/>
            <person name="Clum A."/>
            <person name="Steindorff A."/>
            <person name="Ohm R."/>
            <person name="Martin F."/>
            <person name="Silar P."/>
            <person name="Natvig D."/>
            <person name="Lalanne C."/>
            <person name="Gautier V."/>
            <person name="Ament-velasquez S.L."/>
            <person name="Kruys A."/>
            <person name="Hutchinson M.I."/>
            <person name="Powell A.J."/>
            <person name="Barry K."/>
            <person name="Miller A.N."/>
            <person name="Grigoriev I.V."/>
            <person name="Debuchy R."/>
            <person name="Gladieux P."/>
            <person name="Thoren M.H."/>
            <person name="Johannesson H."/>
        </authorList>
    </citation>
    <scope>NUCLEOTIDE SEQUENCE</scope>
    <source>
        <strain evidence="5">SMH2392-1A</strain>
    </source>
</reference>
<dbReference type="SUPFAM" id="SSF48403">
    <property type="entry name" value="Ankyrin repeat"/>
    <property type="match status" value="1"/>
</dbReference>
<feature type="repeat" description="ANK" evidence="2">
    <location>
        <begin position="835"/>
        <end position="867"/>
    </location>
</feature>
<evidence type="ECO:0000259" key="4">
    <source>
        <dbReference type="Pfam" id="PF24883"/>
    </source>
</evidence>
<sequence length="1465" mass="162480">MDPLSIAASVVGISQAAIIATRELIAYAKDAKNSSRDKKLLAEEALLLSNLLERLRQQTLEKEDKTWLSQHSDMVQQFEAAFIDFARVLKVDMRTGKIPDESRFKSLISSAGWHFSKSEVYGLLQRVERLRHHASALMSDAQLSMLSHIDRQQKEAVDRKTMDDILHWLSPLDMARIHQSISDRVQPGSGEWFLSTPQYLGWLTEAGDVDSLWCWGIPGAGKTVLASIVINHLRQSRGENLRTDIGVAVVYLKYNEPDQTVDTLLGSILKQLVQDSNVLDQTIRDLYEHQGQRNAAPSLHSITLLLQKKAETYKQTFLVIDGLDECEEETRWDLLEQVNNIPGISLMVTSRHLSSIEEEVENFVRIEIKASKVDIELFIEYQVQRNRNLRRMILRNPQLKEDIKLAVVKTAQSMFLLARLHVESLASAASLTIKHVRQKLRELPTTLDTSYDNAMQRINNQEEDHRKLAFKTLAWVTHSFRSLSLRELQHALAVEPGDSNLDEELLMDAQGITALCAGLIVIDKATGNVILVHYSAKSYFENTRQKYFPLYHASMTLSLATYLTLDALQIITIGEMAQRYPLATYAAQYLGDHARHAPEESLETTVLETICRLLTDADKRKPLLTLLDGLDLIRSGYYSTLSADMVEDTTVVGSEAICSELESVSINAGSSVSGTTDYTVVDPAMETWEAKMKSSRIPEVTALHLAASMGLAKVASMLLKEAPNIDAVDETGKTALAVAMERGFEKAVEFLIDGGAFINLVDDHGRRTLLYMAEKDWNDAGNSLVSKVQAQLDDGDSADDPELRFMIAVYLGNADEAVKLSETGHVDLNGSGAAIGSLSLFLAVEHRDGAMVDTLLHAGIDVNAKDSKGQTALFRATRRQDAVMMKIFISADGIEIDSRDDEGLTAWSANVKSRNKEILDILLRAGADPSTRGLQGVSPLYEAATNGETELVRFLLESGTNPSIQTEYEWAPLHWAAANGHEECVQLLLDAGADLHVRSDQGVTPLDLATQARQTVVVEKLKNAGATTAAATQKGGPDLDRTARVRIEPPLSTPLGSIAAPSSSPLDYKLFLVYDNPLSRTLIRRTNVGQFLYPRVQQGSPEPAGYIYQVSHVMETSSSTISVRRSVRRAEMNEYPLQLDDFNFKDALYHITCLRADYQDFELCPGVQAAASYDTDNTISNKSNTSNEFLSASSYRMHKDWTGNWKVRLNFPATPISSNELLFRTTADWAAAAQSDVDSQPDCHWMTEAGRLLARSGWDDGTLNMCIEPALKRGVLDLLVTNSWYNNTVYHITGNFSTPTSRCNSVNWTLSIGVASWRSGIFLKSAVKAAIAEARGDEKYQHHHVHRGSIAGDKQQKGDLHGVSRFEVALLHLVNDEGGDEVILGRRHTISDKVGHVVEETRHLKLPGGDGRGQTHWLAAEASRALELPLDGTAACSKSKDFVMASLFRDNKTLEYDILAIQKPW</sequence>
<dbReference type="Gene3D" id="3.40.50.300">
    <property type="entry name" value="P-loop containing nucleotide triphosphate hydrolases"/>
    <property type="match status" value="1"/>
</dbReference>
<dbReference type="PANTHER" id="PTHR10039:SF15">
    <property type="entry name" value="NACHT DOMAIN-CONTAINING PROTEIN"/>
    <property type="match status" value="1"/>
</dbReference>
<feature type="domain" description="Nephrocystin 3-like N-terminal" evidence="4">
    <location>
        <begin position="188"/>
        <end position="351"/>
    </location>
</feature>
<feature type="repeat" description="ANK" evidence="2">
    <location>
        <begin position="968"/>
        <end position="1000"/>
    </location>
</feature>
<dbReference type="InterPro" id="IPR002110">
    <property type="entry name" value="Ankyrin_rpt"/>
</dbReference>
<dbReference type="GeneID" id="85330249"/>
<evidence type="ECO:0000256" key="1">
    <source>
        <dbReference type="ARBA" id="ARBA00022737"/>
    </source>
</evidence>
<dbReference type="SUPFAM" id="SSF52540">
    <property type="entry name" value="P-loop containing nucleoside triphosphate hydrolases"/>
    <property type="match status" value="1"/>
</dbReference>
<dbReference type="PROSITE" id="PS50297">
    <property type="entry name" value="ANK_REP_REGION"/>
    <property type="match status" value="4"/>
</dbReference>
<keyword evidence="2" id="KW-0040">ANK repeat</keyword>
<evidence type="ECO:0000259" key="3">
    <source>
        <dbReference type="Pfam" id="PF22939"/>
    </source>
</evidence>
<dbReference type="SMART" id="SM00248">
    <property type="entry name" value="ANK"/>
    <property type="match status" value="8"/>
</dbReference>
<evidence type="ECO:0000313" key="6">
    <source>
        <dbReference type="Proteomes" id="UP001172101"/>
    </source>
</evidence>
<dbReference type="PANTHER" id="PTHR10039">
    <property type="entry name" value="AMELOGENIN"/>
    <property type="match status" value="1"/>
</dbReference>
<dbReference type="Pfam" id="PF24883">
    <property type="entry name" value="NPHP3_N"/>
    <property type="match status" value="1"/>
</dbReference>
<dbReference type="InterPro" id="IPR054471">
    <property type="entry name" value="GPIID_WHD"/>
</dbReference>
<evidence type="ECO:0008006" key="7">
    <source>
        <dbReference type="Google" id="ProtNLM"/>
    </source>
</evidence>
<accession>A0AA40E7A5</accession>
<keyword evidence="1" id="KW-0677">Repeat</keyword>
<feature type="domain" description="GPI inositol-deacylase winged helix" evidence="3">
    <location>
        <begin position="464"/>
        <end position="542"/>
    </location>
</feature>
<protein>
    <recommendedName>
        <fullName evidence="7">NACHT domain-containing protein</fullName>
    </recommendedName>
</protein>
<feature type="repeat" description="ANK" evidence="2">
    <location>
        <begin position="698"/>
        <end position="730"/>
    </location>
</feature>
<feature type="repeat" description="ANK" evidence="2">
    <location>
        <begin position="935"/>
        <end position="967"/>
    </location>
</feature>
<evidence type="ECO:0000313" key="5">
    <source>
        <dbReference type="EMBL" id="KAK0727687.1"/>
    </source>
</evidence>
<feature type="repeat" description="ANK" evidence="2">
    <location>
        <begin position="731"/>
        <end position="763"/>
    </location>
</feature>
<gene>
    <name evidence="5" type="ORF">B0T26DRAFT_799627</name>
</gene>
<dbReference type="EMBL" id="JAUIRO010000002">
    <property type="protein sequence ID" value="KAK0727687.1"/>
    <property type="molecule type" value="Genomic_DNA"/>
</dbReference>
<organism evidence="5 6">
    <name type="scientific">Lasiosphaeria miniovina</name>
    <dbReference type="NCBI Taxonomy" id="1954250"/>
    <lineage>
        <taxon>Eukaryota</taxon>
        <taxon>Fungi</taxon>
        <taxon>Dikarya</taxon>
        <taxon>Ascomycota</taxon>
        <taxon>Pezizomycotina</taxon>
        <taxon>Sordariomycetes</taxon>
        <taxon>Sordariomycetidae</taxon>
        <taxon>Sordariales</taxon>
        <taxon>Lasiosphaeriaceae</taxon>
        <taxon>Lasiosphaeria</taxon>
    </lineage>
</organism>
<dbReference type="Proteomes" id="UP001172101">
    <property type="component" value="Unassembled WGS sequence"/>
</dbReference>
<dbReference type="RefSeq" id="XP_060300542.1">
    <property type="nucleotide sequence ID" value="XM_060446979.1"/>
</dbReference>
<dbReference type="Pfam" id="PF12796">
    <property type="entry name" value="Ank_2"/>
    <property type="match status" value="3"/>
</dbReference>
<name>A0AA40E7A5_9PEZI</name>